<sequence length="105" mass="12051">MTTYQCTICLELKEGNHKRLHKDTPVWNYHVANRQVSQPELADNGVMCPPCDSRARKWLKKRDEPPIQPVIPVAGAGEVDYNIKKHLPTYRKGKPTKAFKQIDLV</sequence>
<organism evidence="1 2">
    <name type="scientific">Allacma fusca</name>
    <dbReference type="NCBI Taxonomy" id="39272"/>
    <lineage>
        <taxon>Eukaryota</taxon>
        <taxon>Metazoa</taxon>
        <taxon>Ecdysozoa</taxon>
        <taxon>Arthropoda</taxon>
        <taxon>Hexapoda</taxon>
        <taxon>Collembola</taxon>
        <taxon>Symphypleona</taxon>
        <taxon>Sminthuridae</taxon>
        <taxon>Allacma</taxon>
    </lineage>
</organism>
<comment type="caution">
    <text evidence="1">The sequence shown here is derived from an EMBL/GenBank/DDBJ whole genome shotgun (WGS) entry which is preliminary data.</text>
</comment>
<proteinExistence type="predicted"/>
<evidence type="ECO:0000313" key="1">
    <source>
        <dbReference type="EMBL" id="CAG7828001.1"/>
    </source>
</evidence>
<protein>
    <submittedName>
        <fullName evidence="1">Uncharacterized protein</fullName>
    </submittedName>
</protein>
<dbReference type="AlphaFoldDB" id="A0A8J2L4Z5"/>
<name>A0A8J2L4Z5_9HEXA</name>
<dbReference type="EMBL" id="CAJVCH010545734">
    <property type="protein sequence ID" value="CAG7828001.1"/>
    <property type="molecule type" value="Genomic_DNA"/>
</dbReference>
<dbReference type="Proteomes" id="UP000708208">
    <property type="component" value="Unassembled WGS sequence"/>
</dbReference>
<keyword evidence="2" id="KW-1185">Reference proteome</keyword>
<reference evidence="1" key="1">
    <citation type="submission" date="2021-06" db="EMBL/GenBank/DDBJ databases">
        <authorList>
            <person name="Hodson N. C."/>
            <person name="Mongue J. A."/>
            <person name="Jaron S. K."/>
        </authorList>
    </citation>
    <scope>NUCLEOTIDE SEQUENCE</scope>
</reference>
<accession>A0A8J2L4Z5</accession>
<gene>
    <name evidence="1" type="ORF">AFUS01_LOCUS37954</name>
</gene>
<evidence type="ECO:0000313" key="2">
    <source>
        <dbReference type="Proteomes" id="UP000708208"/>
    </source>
</evidence>